<dbReference type="Proteomes" id="UP001595593">
    <property type="component" value="Unassembled WGS sequence"/>
</dbReference>
<comment type="caution">
    <text evidence="2">The sequence shown here is derived from an EMBL/GenBank/DDBJ whole genome shotgun (WGS) entry which is preliminary data.</text>
</comment>
<feature type="domain" description="Metallo-beta-lactamase" evidence="1">
    <location>
        <begin position="73"/>
        <end position="243"/>
    </location>
</feature>
<dbReference type="InterPro" id="IPR036866">
    <property type="entry name" value="RibonucZ/Hydroxyglut_hydro"/>
</dbReference>
<keyword evidence="3" id="KW-1185">Reference proteome</keyword>
<dbReference type="PANTHER" id="PTHR36839:SF1">
    <property type="entry name" value="METALLO-BETA-LACTAMASE FAMILY PROTEIN (AFU_ORTHOLOGUE AFUA_5G12770)"/>
    <property type="match status" value="1"/>
</dbReference>
<dbReference type="Gene3D" id="3.60.15.10">
    <property type="entry name" value="Ribonuclease Z/Hydroxyacylglutathione hydrolase-like"/>
    <property type="match status" value="1"/>
</dbReference>
<reference evidence="3" key="1">
    <citation type="journal article" date="2019" name="Int. J. Syst. Evol. Microbiol.">
        <title>The Global Catalogue of Microorganisms (GCM) 10K type strain sequencing project: providing services to taxonomists for standard genome sequencing and annotation.</title>
        <authorList>
            <consortium name="The Broad Institute Genomics Platform"/>
            <consortium name="The Broad Institute Genome Sequencing Center for Infectious Disease"/>
            <person name="Wu L."/>
            <person name="Ma J."/>
        </authorList>
    </citation>
    <scope>NUCLEOTIDE SEQUENCE [LARGE SCALE GENOMIC DNA]</scope>
    <source>
        <strain evidence="3">KCTC 52094</strain>
    </source>
</reference>
<accession>A0ABV7G254</accession>
<dbReference type="RefSeq" id="WP_379598340.1">
    <property type="nucleotide sequence ID" value="NZ_JBHRTN010000018.1"/>
</dbReference>
<protein>
    <submittedName>
        <fullName evidence="2">MBL fold metallo-hydrolase</fullName>
    </submittedName>
</protein>
<dbReference type="InterPro" id="IPR001279">
    <property type="entry name" value="Metallo-B-lactamas"/>
</dbReference>
<organism evidence="2 3">
    <name type="scientific">Teichococcus globiformis</name>
    <dbReference type="NCBI Taxonomy" id="2307229"/>
    <lineage>
        <taxon>Bacteria</taxon>
        <taxon>Pseudomonadati</taxon>
        <taxon>Pseudomonadota</taxon>
        <taxon>Alphaproteobacteria</taxon>
        <taxon>Acetobacterales</taxon>
        <taxon>Roseomonadaceae</taxon>
        <taxon>Roseomonas</taxon>
    </lineage>
</organism>
<dbReference type="SMART" id="SM00849">
    <property type="entry name" value="Lactamase_B"/>
    <property type="match status" value="1"/>
</dbReference>
<name>A0ABV7G254_9PROT</name>
<dbReference type="PANTHER" id="PTHR36839">
    <property type="entry name" value="METALLO-BETA-LACTAMASE FAMILY PROTEIN (AFU_ORTHOLOGUE AFUA_5G12770)"/>
    <property type="match status" value="1"/>
</dbReference>
<gene>
    <name evidence="2" type="ORF">ACFOD4_17070</name>
</gene>
<proteinExistence type="predicted"/>
<evidence type="ECO:0000259" key="1">
    <source>
        <dbReference type="SMART" id="SM00849"/>
    </source>
</evidence>
<sequence length="269" mass="29887">MPNFICATCGTSFPEASIPPARCPICEDERQYVPEGGQRWTTPGDLARGHSNGWRQLEPNLFELRTHPAFAIGQRAFLIRTTRGNVLWDCIALLDDATRALVGTLGGLAAIAISHPHYYTTMQDWAAAFDAPVYLHARDREWVMRPDTRLRFWHEEEHGIGEGLTLLRLGGHFPGGTVLHWRDGAGGGAVMAGDILQVAPGRKSVSFQWSYPNWMPLAGASVTRIAARLERWEFGRVYGAFGHNILEDGRAAVLRSAARYGELLRQDQP</sequence>
<dbReference type="SUPFAM" id="SSF56281">
    <property type="entry name" value="Metallo-hydrolase/oxidoreductase"/>
    <property type="match status" value="1"/>
</dbReference>
<evidence type="ECO:0000313" key="2">
    <source>
        <dbReference type="EMBL" id="MFC3126779.1"/>
    </source>
</evidence>
<dbReference type="EMBL" id="JBHRTN010000018">
    <property type="protein sequence ID" value="MFC3126779.1"/>
    <property type="molecule type" value="Genomic_DNA"/>
</dbReference>
<evidence type="ECO:0000313" key="3">
    <source>
        <dbReference type="Proteomes" id="UP001595593"/>
    </source>
</evidence>